<gene>
    <name evidence="1" type="ORF">FF011L_12280</name>
</gene>
<proteinExistence type="predicted"/>
<dbReference type="RefSeq" id="WP_145350730.1">
    <property type="nucleotide sequence ID" value="NZ_CP036262.1"/>
</dbReference>
<organism evidence="1 2">
    <name type="scientific">Roseimaritima multifibrata</name>
    <dbReference type="NCBI Taxonomy" id="1930274"/>
    <lineage>
        <taxon>Bacteria</taxon>
        <taxon>Pseudomonadati</taxon>
        <taxon>Planctomycetota</taxon>
        <taxon>Planctomycetia</taxon>
        <taxon>Pirellulales</taxon>
        <taxon>Pirellulaceae</taxon>
        <taxon>Roseimaritima</taxon>
    </lineage>
</organism>
<dbReference type="EMBL" id="CP036262">
    <property type="protein sequence ID" value="QDS92485.1"/>
    <property type="molecule type" value="Genomic_DNA"/>
</dbReference>
<dbReference type="Proteomes" id="UP000320672">
    <property type="component" value="Chromosome"/>
</dbReference>
<protein>
    <submittedName>
        <fullName evidence="1">Uncharacterized protein</fullName>
    </submittedName>
</protein>
<accession>A0A517MC91</accession>
<dbReference type="KEGG" id="rml:FF011L_12280"/>
<dbReference type="OrthoDB" id="282268at2"/>
<sequence>MTQTNSKQPADTLRYGLLKGTIWSNQGKDGKPPMYSVVYSRGYTTADGQWKDTNSLGEIDNLKLGVLYAKIADRITELKAADRKSTDADDNVGEGEQ</sequence>
<keyword evidence="2" id="KW-1185">Reference proteome</keyword>
<evidence type="ECO:0000313" key="1">
    <source>
        <dbReference type="EMBL" id="QDS92485.1"/>
    </source>
</evidence>
<name>A0A517MC91_9BACT</name>
<evidence type="ECO:0000313" key="2">
    <source>
        <dbReference type="Proteomes" id="UP000320672"/>
    </source>
</evidence>
<reference evidence="1 2" key="1">
    <citation type="submission" date="2019-02" db="EMBL/GenBank/DDBJ databases">
        <title>Deep-cultivation of Planctomycetes and their phenomic and genomic characterization uncovers novel biology.</title>
        <authorList>
            <person name="Wiegand S."/>
            <person name="Jogler M."/>
            <person name="Boedeker C."/>
            <person name="Pinto D."/>
            <person name="Vollmers J."/>
            <person name="Rivas-Marin E."/>
            <person name="Kohn T."/>
            <person name="Peeters S.H."/>
            <person name="Heuer A."/>
            <person name="Rast P."/>
            <person name="Oberbeckmann S."/>
            <person name="Bunk B."/>
            <person name="Jeske O."/>
            <person name="Meyerdierks A."/>
            <person name="Storesund J.E."/>
            <person name="Kallscheuer N."/>
            <person name="Luecker S."/>
            <person name="Lage O.M."/>
            <person name="Pohl T."/>
            <person name="Merkel B.J."/>
            <person name="Hornburger P."/>
            <person name="Mueller R.-W."/>
            <person name="Bruemmer F."/>
            <person name="Labrenz M."/>
            <person name="Spormann A.M."/>
            <person name="Op den Camp H."/>
            <person name="Overmann J."/>
            <person name="Amann R."/>
            <person name="Jetten M.S.M."/>
            <person name="Mascher T."/>
            <person name="Medema M.H."/>
            <person name="Devos D.P."/>
            <person name="Kaster A.-K."/>
            <person name="Ovreas L."/>
            <person name="Rohde M."/>
            <person name="Galperin M.Y."/>
            <person name="Jogler C."/>
        </authorList>
    </citation>
    <scope>NUCLEOTIDE SEQUENCE [LARGE SCALE GENOMIC DNA]</scope>
    <source>
        <strain evidence="1 2">FF011L</strain>
    </source>
</reference>
<dbReference type="AlphaFoldDB" id="A0A517MC91"/>